<name>K0RWE6_THAOC</name>
<feature type="compositionally biased region" description="Basic and acidic residues" evidence="9">
    <location>
        <begin position="492"/>
        <end position="517"/>
    </location>
</feature>
<evidence type="ECO:0000256" key="2">
    <source>
        <dbReference type="ARBA" id="ARBA00007532"/>
    </source>
</evidence>
<feature type="region of interest" description="Disordered" evidence="9">
    <location>
        <begin position="485"/>
        <end position="598"/>
    </location>
</feature>
<reference evidence="11 12" key="1">
    <citation type="journal article" date="2012" name="Genome Biol.">
        <title>Genome and low-iron response of an oceanic diatom adapted to chronic iron limitation.</title>
        <authorList>
            <person name="Lommer M."/>
            <person name="Specht M."/>
            <person name="Roy A.S."/>
            <person name="Kraemer L."/>
            <person name="Andreson R."/>
            <person name="Gutowska M.A."/>
            <person name="Wolf J."/>
            <person name="Bergner S.V."/>
            <person name="Schilhabel M.B."/>
            <person name="Klostermeier U.C."/>
            <person name="Beiko R.G."/>
            <person name="Rosenstiel P."/>
            <person name="Hippler M."/>
            <person name="Laroche J."/>
        </authorList>
    </citation>
    <scope>NUCLEOTIDE SEQUENCE [LARGE SCALE GENOMIC DNA]</scope>
    <source>
        <strain evidence="11 12">CCMP1005</strain>
    </source>
</reference>
<dbReference type="PANTHER" id="PTHR43014">
    <property type="entry name" value="MERCURIC REDUCTASE"/>
    <property type="match status" value="1"/>
</dbReference>
<dbReference type="eggNOG" id="KOG1335">
    <property type="taxonomic scope" value="Eukaryota"/>
</dbReference>
<evidence type="ECO:0000313" key="12">
    <source>
        <dbReference type="Proteomes" id="UP000266841"/>
    </source>
</evidence>
<dbReference type="GO" id="GO:0050660">
    <property type="term" value="F:flavin adenine dinucleotide binding"/>
    <property type="evidence" value="ECO:0007669"/>
    <property type="project" value="TreeGrafter"/>
</dbReference>
<feature type="domain" description="FAD/NAD(P)-binding" evidence="10">
    <location>
        <begin position="81"/>
        <end position="428"/>
    </location>
</feature>
<keyword evidence="8" id="KW-0676">Redox-active center</keyword>
<evidence type="ECO:0000256" key="5">
    <source>
        <dbReference type="ARBA" id="ARBA00022857"/>
    </source>
</evidence>
<evidence type="ECO:0000256" key="8">
    <source>
        <dbReference type="ARBA" id="ARBA00023284"/>
    </source>
</evidence>
<dbReference type="InterPro" id="IPR036188">
    <property type="entry name" value="FAD/NAD-bd_sf"/>
</dbReference>
<gene>
    <name evidence="11" type="ORF">THAOC_27468</name>
</gene>
<keyword evidence="12" id="KW-1185">Reference proteome</keyword>
<proteinExistence type="inferred from homology"/>
<dbReference type="AlphaFoldDB" id="K0RWE6"/>
<protein>
    <recommendedName>
        <fullName evidence="10">FAD/NAD(P)-binding domain-containing protein</fullName>
    </recommendedName>
</protein>
<accession>K0RWE6</accession>
<evidence type="ECO:0000256" key="6">
    <source>
        <dbReference type="ARBA" id="ARBA00023002"/>
    </source>
</evidence>
<evidence type="ECO:0000256" key="9">
    <source>
        <dbReference type="SAM" id="MobiDB-lite"/>
    </source>
</evidence>
<evidence type="ECO:0000256" key="7">
    <source>
        <dbReference type="ARBA" id="ARBA00023157"/>
    </source>
</evidence>
<evidence type="ECO:0000313" key="11">
    <source>
        <dbReference type="EMBL" id="EJK53151.1"/>
    </source>
</evidence>
<dbReference type="PRINTS" id="PR00368">
    <property type="entry name" value="FADPNR"/>
</dbReference>
<evidence type="ECO:0000256" key="3">
    <source>
        <dbReference type="ARBA" id="ARBA00022630"/>
    </source>
</evidence>
<evidence type="ECO:0000259" key="10">
    <source>
        <dbReference type="Pfam" id="PF07992"/>
    </source>
</evidence>
<dbReference type="OrthoDB" id="361797at2759"/>
<feature type="compositionally biased region" description="Basic and acidic residues" evidence="9">
    <location>
        <begin position="556"/>
        <end position="586"/>
    </location>
</feature>
<dbReference type="InterPro" id="IPR023753">
    <property type="entry name" value="FAD/NAD-binding_dom"/>
</dbReference>
<dbReference type="Pfam" id="PF07992">
    <property type="entry name" value="Pyr_redox_2"/>
    <property type="match status" value="1"/>
</dbReference>
<dbReference type="PANTHER" id="PTHR43014:SF2">
    <property type="entry name" value="MERCURIC REDUCTASE"/>
    <property type="match status" value="1"/>
</dbReference>
<comment type="caution">
    <text evidence="11">The sequence shown here is derived from an EMBL/GenBank/DDBJ whole genome shotgun (WGS) entry which is preliminary data.</text>
</comment>
<dbReference type="PROSITE" id="PS00076">
    <property type="entry name" value="PYRIDINE_REDOX_1"/>
    <property type="match status" value="1"/>
</dbReference>
<evidence type="ECO:0000256" key="4">
    <source>
        <dbReference type="ARBA" id="ARBA00022827"/>
    </source>
</evidence>
<comment type="cofactor">
    <cofactor evidence="1">
        <name>FAD</name>
        <dbReference type="ChEBI" id="CHEBI:57692"/>
    </cofactor>
</comment>
<comment type="similarity">
    <text evidence="2">Belongs to the class-I pyridine nucleotide-disulfide oxidoreductase family.</text>
</comment>
<dbReference type="PRINTS" id="PR00411">
    <property type="entry name" value="PNDRDTASEI"/>
</dbReference>
<dbReference type="SUPFAM" id="SSF51905">
    <property type="entry name" value="FAD/NAD(P)-binding domain"/>
    <property type="match status" value="1"/>
</dbReference>
<keyword evidence="6" id="KW-0560">Oxidoreductase</keyword>
<keyword evidence="5" id="KW-0521">NADP</keyword>
<keyword evidence="4" id="KW-0274">FAD</keyword>
<keyword evidence="7" id="KW-1015">Disulfide bond</keyword>
<sequence>MLLLPIKGYLCATALVDSHRTSPRLQMSSSGGVGTGWTASNAEDVSLARKLSIWPLDELNVKLLDEVRHRNYENPDPLDVYDLVAIGSGAGGLVSSRQAARRGGKSCMISSELAGGDCLNAGCVPSKALLRCAKMIRETRKAAASQNEFGIGLTASNGDPLDGVEVGVDFGQVMRRMRSLRAQIAPVDGHDRGDSVGVQTFQGRGVFTSPTTIEVVEHGRELGDEENPTIRFRKAVIATGGRPTVPGDVSGLRDAPFTTNLNLFNLQQLPRRMVVLGAGVVALEMAQAFAAFGSEVTVLARSRPLSSGDEEASEVIRATLEKEGVRFLTGASVREVRTIRRPSSESELPLMSLSLSCNEHGAEVELDCECLLLATGRTANVEGMGLEEGGVDFHPTRGVLVNDLAQSRSNPNVYAVGDCVANVPRLTHGKQSMLPPLIFRPCRKPTCSLRFSREKSIRRDGQGGSPEFAFRRLVEAELPRHPRGHVHRARVRLGDDHLGGRGGERRPANERRRRDGRVQGGPDAQRPGDTGRHRLGVLREGPVPGGHGRGRRVRRPLVEGRGDDKRGDARDEERDRARRDRSERPLVPHARRGGDGLRAAVRQLEVGDHVMA</sequence>
<dbReference type="Gene3D" id="3.50.50.60">
    <property type="entry name" value="FAD/NAD(P)-binding domain"/>
    <property type="match status" value="1"/>
</dbReference>
<dbReference type="EMBL" id="AGNL01038372">
    <property type="protein sequence ID" value="EJK53151.1"/>
    <property type="molecule type" value="Genomic_DNA"/>
</dbReference>
<evidence type="ECO:0000256" key="1">
    <source>
        <dbReference type="ARBA" id="ARBA00001974"/>
    </source>
</evidence>
<dbReference type="Proteomes" id="UP000266841">
    <property type="component" value="Unassembled WGS sequence"/>
</dbReference>
<keyword evidence="3" id="KW-0285">Flavoprotein</keyword>
<dbReference type="GO" id="GO:0016668">
    <property type="term" value="F:oxidoreductase activity, acting on a sulfur group of donors, NAD(P) as acceptor"/>
    <property type="evidence" value="ECO:0007669"/>
    <property type="project" value="InterPro"/>
</dbReference>
<organism evidence="11 12">
    <name type="scientific">Thalassiosira oceanica</name>
    <name type="common">Marine diatom</name>
    <dbReference type="NCBI Taxonomy" id="159749"/>
    <lineage>
        <taxon>Eukaryota</taxon>
        <taxon>Sar</taxon>
        <taxon>Stramenopiles</taxon>
        <taxon>Ochrophyta</taxon>
        <taxon>Bacillariophyta</taxon>
        <taxon>Coscinodiscophyceae</taxon>
        <taxon>Thalassiosirophycidae</taxon>
        <taxon>Thalassiosirales</taxon>
        <taxon>Thalassiosiraceae</taxon>
        <taxon>Thalassiosira</taxon>
    </lineage>
</organism>
<dbReference type="InterPro" id="IPR012999">
    <property type="entry name" value="Pyr_OxRdtase_I_AS"/>
</dbReference>
<dbReference type="GO" id="GO:0003955">
    <property type="term" value="F:NAD(P)H dehydrogenase (quinone) activity"/>
    <property type="evidence" value="ECO:0007669"/>
    <property type="project" value="TreeGrafter"/>
</dbReference>